<dbReference type="PROSITE" id="PS51221">
    <property type="entry name" value="TTL"/>
    <property type="match status" value="1"/>
</dbReference>
<feature type="region of interest" description="Disordered" evidence="4">
    <location>
        <begin position="1"/>
        <end position="27"/>
    </location>
</feature>
<evidence type="ECO:0000313" key="6">
    <source>
        <dbReference type="Proteomes" id="UP001281761"/>
    </source>
</evidence>
<dbReference type="Gene3D" id="3.30.470.20">
    <property type="entry name" value="ATP-grasp fold, B domain"/>
    <property type="match status" value="1"/>
</dbReference>
<sequence length="1927" mass="215066">MSRHYQSSTSGHDDDEYPYVRPCTPQSRKEGKLCVNLQLCRYDIARYVFQYLDFRDCSKPEHYRLTYLDSAPSIEQLTKLSPSQMLSRFPHMGRLCTKGSFFKHMNRMRLCFPNEYRFVPRTWVLPHDNVELQEEFGLAQPHEKPRTYIVKPSLGTQGIGIYLVQRLDQIHSSNDQIVVQRYIDRPFLIDGLKFDFRIYVLVSSISATPPENRSSAAPLWIWIGREGLARFCTKKYDSNISDSNINQAYMHLTNYAVNKTSKNFVANSDVAEDDKGSKRSLSSVTRLLKQKGYDVEGVWNSIAGVIVKTMIAIAPSLLSSYAPHCSQPTISQRTSQQTQTLQFTQHPHSQCFHIIGFDIMLDYRLRPWIIEINHSPSFVTDSPLDRKIKFQVISGAVRLMSILNGKPLDMDKHSSSKSQTSSGDPSRPRSFPHTSPDDFYRNIYPHGTEIVNGQSLAEFMSVPLAQKSPGPIVRQHPAASDIHRHVSREERKEKVQAESLEVVDKMNIFNAAILHESFYRTAGVKLPFGVKTVSDVGYYASSEFKSFYREYAKRLVMAISNDPPRPAHTSGFTSRSTPYMQPTPFLAQQRSVQPVTIVMSRFCQFGRTAGLADGKSFTQADMADVYRDVTRHTARIGSSTNGRQGVVSAGAPARTLNMTGGSALMGYGEFCHALMTLAVQRTPDMSVHDSVVHLIRKLEENFMQNTKMPAIPNIVILPLPTHSPSRSNSSSHSLSIHSRDPPPSASPEIKLQPEHYCDFWKELDNKETATNLMVVLICRACGIEPENLSAYDEPISSKQPPPERRQMTEKEVTVYLNTAFYIAFNFEFDLANPQFQKAISTFSKYSSLPKSTSSWNMEAYNLFIQSISTSRDDTHKQLSKIINILLPTTGNSLNSIPKSHQQVLTPLSNYLCLLLQLNLMNAVDFRSFNASCCLPVSRNQSRISSDSRLSLTLISKPRNPKESVSLIVPPGLGYNKRPDIYDSPYFNLDPSLNLPFPLQHMPSIAKFPHNPSLSSIPTQFILQQRLSLPKALGFSTKSTPIPLPTLRDIPKEIPKFAYPLEDPCADSKKIFAQNLYQHFCDLLVMPDAQSHVVQICFHLVTLLERCPCHDPVLLSNILRNLKPFTLQPQPIGGTTRVVAGLLHSELLSTGGAWMMAIEKRLQNSHLFQTVPLVAPPDAVNHPEVAFLLAHLHPQPPSADVLVSSVIVDILHNFLPLRLVSIATQITGPRVPQTAGSLVATSAAPKNDEDLEFITEIDTLSITATSASLCLKSSELSDYAKKLISLLIYSEHNPVRQQLNDIKALLLEIIERGKEGYASQSSQAPLTTMEPVLPETRQKEKDSVDEVDAEPTDQPTKEGEPAEDQEPAKEDELEGKEQGKDEEPPKGDDNSDDESESQPPPPDDEDPPVPDSDSDEGSPPPPEMSPVNNADPNLVRLSQPAPTFNPKTALQLNKVIDESTLPDPPYLPRPFHPPALFHTAVSPFLLNSQDFTLLLDILTLCLTNTPTNSPMRLVLVGGDVETHKLANAIYILSLHTPQLLASRSLNVFFLPIKPSRIGEFIASVDEYYHSFVYLPWGIQRTMSVPTMNLLPRGTVLTTVNNELTITLKEKSAGNETPPTAADSNLTTDAEDEDESFFRRASSGTDSMHDSFGEASKAETRLVNSSPYASQDGVDYSQSVAVSFCSSSNHGSPFTYSSFNHHSPLYNVDSSLQFYLNSAQFSQPIRIWIVEYWTRGIEEKTINTSSTENAEEADENDGDDDYDVSTVGPAEYNRCVFCGDFVMGFPLFTSTLNPQTKKMNKFYPTGMNVSYLALSQDGAPMPAMHHTSINAYYLSLVNVPHPSDHGFSNDPNSGSLEFTYAQDEAQFQKNIIFSRKVSSIAIESMLEGDTFRFLLDGQIYGPAMKVKVSILQTSDFQVPPSISIAKFLP</sequence>
<keyword evidence="6" id="KW-1185">Reference proteome</keyword>
<comment type="caution">
    <text evidence="5">The sequence shown here is derived from an EMBL/GenBank/DDBJ whole genome shotgun (WGS) entry which is preliminary data.</text>
</comment>
<dbReference type="InterPro" id="IPR004344">
    <property type="entry name" value="TTL/TTLL_fam"/>
</dbReference>
<dbReference type="Proteomes" id="UP001281761">
    <property type="component" value="Unassembled WGS sequence"/>
</dbReference>
<gene>
    <name evidence="5" type="ORF">BLNAU_4634</name>
</gene>
<evidence type="ECO:0000256" key="1">
    <source>
        <dbReference type="ARBA" id="ARBA00022598"/>
    </source>
</evidence>
<proteinExistence type="predicted"/>
<evidence type="ECO:0000256" key="4">
    <source>
        <dbReference type="SAM" id="MobiDB-lite"/>
    </source>
</evidence>
<feature type="region of interest" description="Disordered" evidence="4">
    <location>
        <begin position="470"/>
        <end position="493"/>
    </location>
</feature>
<dbReference type="PANTHER" id="PTHR12241:SF147">
    <property type="entry name" value="TUBULIN POLYGLUTAMYLASE TTLL7"/>
    <property type="match status" value="1"/>
</dbReference>
<feature type="region of interest" description="Disordered" evidence="4">
    <location>
        <begin position="1315"/>
        <end position="1444"/>
    </location>
</feature>
<evidence type="ECO:0000256" key="2">
    <source>
        <dbReference type="ARBA" id="ARBA00022741"/>
    </source>
</evidence>
<feature type="compositionally biased region" description="Basic and acidic residues" evidence="4">
    <location>
        <begin position="1354"/>
        <end position="1388"/>
    </location>
</feature>
<feature type="compositionally biased region" description="Polar residues" evidence="4">
    <location>
        <begin position="1"/>
        <end position="10"/>
    </location>
</feature>
<dbReference type="GO" id="GO:0016874">
    <property type="term" value="F:ligase activity"/>
    <property type="evidence" value="ECO:0007669"/>
    <property type="project" value="UniProtKB-KW"/>
</dbReference>
<feature type="region of interest" description="Disordered" evidence="4">
    <location>
        <begin position="1741"/>
        <end position="1760"/>
    </location>
</feature>
<evidence type="ECO:0000313" key="5">
    <source>
        <dbReference type="EMBL" id="KAK2960417.1"/>
    </source>
</evidence>
<keyword evidence="1 5" id="KW-0436">Ligase</keyword>
<feature type="compositionally biased region" description="Low complexity" evidence="4">
    <location>
        <begin position="722"/>
        <end position="736"/>
    </location>
</feature>
<feature type="compositionally biased region" description="Acidic residues" evidence="4">
    <location>
        <begin position="1747"/>
        <end position="1760"/>
    </location>
</feature>
<feature type="region of interest" description="Disordered" evidence="4">
    <location>
        <begin position="722"/>
        <end position="748"/>
    </location>
</feature>
<protein>
    <submittedName>
        <fullName evidence="5">Tubulin-tyrosine ligase family protein</fullName>
    </submittedName>
</protein>
<keyword evidence="2" id="KW-0547">Nucleotide-binding</keyword>
<name>A0ABQ9Y9I5_9EUKA</name>
<evidence type="ECO:0000256" key="3">
    <source>
        <dbReference type="ARBA" id="ARBA00022840"/>
    </source>
</evidence>
<feature type="compositionally biased region" description="Polar residues" evidence="4">
    <location>
        <begin position="1612"/>
        <end position="1626"/>
    </location>
</feature>
<keyword evidence="3" id="KW-0067">ATP-binding</keyword>
<organism evidence="5 6">
    <name type="scientific">Blattamonas nauphoetae</name>
    <dbReference type="NCBI Taxonomy" id="2049346"/>
    <lineage>
        <taxon>Eukaryota</taxon>
        <taxon>Metamonada</taxon>
        <taxon>Preaxostyla</taxon>
        <taxon>Oxymonadida</taxon>
        <taxon>Blattamonas</taxon>
    </lineage>
</organism>
<dbReference type="EMBL" id="JARBJD010000023">
    <property type="protein sequence ID" value="KAK2960417.1"/>
    <property type="molecule type" value="Genomic_DNA"/>
</dbReference>
<feature type="region of interest" description="Disordered" evidence="4">
    <location>
        <begin position="1608"/>
        <end position="1631"/>
    </location>
</feature>
<dbReference type="SUPFAM" id="SSF56059">
    <property type="entry name" value="Glutathione synthetase ATP-binding domain-like"/>
    <property type="match status" value="1"/>
</dbReference>
<reference evidence="5 6" key="1">
    <citation type="journal article" date="2022" name="bioRxiv">
        <title>Genomics of Preaxostyla Flagellates Illuminates Evolutionary Transitions and the Path Towards Mitochondrial Loss.</title>
        <authorList>
            <person name="Novak L.V.F."/>
            <person name="Treitli S.C."/>
            <person name="Pyrih J."/>
            <person name="Halakuc P."/>
            <person name="Pipaliya S.V."/>
            <person name="Vacek V."/>
            <person name="Brzon O."/>
            <person name="Soukal P."/>
            <person name="Eme L."/>
            <person name="Dacks J.B."/>
            <person name="Karnkowska A."/>
            <person name="Elias M."/>
            <person name="Hampl V."/>
        </authorList>
    </citation>
    <scope>NUCLEOTIDE SEQUENCE [LARGE SCALE GENOMIC DNA]</scope>
    <source>
        <strain evidence="5">NAU3</strain>
        <tissue evidence="5">Gut</tissue>
    </source>
</reference>
<feature type="compositionally biased region" description="Basic and acidic residues" evidence="4">
    <location>
        <begin position="481"/>
        <end position="493"/>
    </location>
</feature>
<feature type="region of interest" description="Disordered" evidence="4">
    <location>
        <begin position="408"/>
        <end position="438"/>
    </location>
</feature>
<accession>A0ABQ9Y9I5</accession>
<feature type="compositionally biased region" description="Low complexity" evidence="4">
    <location>
        <begin position="416"/>
        <end position="425"/>
    </location>
</feature>
<dbReference type="PANTHER" id="PTHR12241">
    <property type="entry name" value="TUBULIN POLYGLUTAMYLASE"/>
    <property type="match status" value="1"/>
</dbReference>
<feature type="compositionally biased region" description="Acidic residues" evidence="4">
    <location>
        <begin position="1389"/>
        <end position="1415"/>
    </location>
</feature>
<dbReference type="Pfam" id="PF03133">
    <property type="entry name" value="TTL"/>
    <property type="match status" value="1"/>
</dbReference>